<name>A0A8E0RSF8_9TREM</name>
<feature type="compositionally biased region" description="Basic and acidic residues" evidence="1">
    <location>
        <begin position="284"/>
        <end position="296"/>
    </location>
</feature>
<gene>
    <name evidence="2" type="ORF">FBUS_03497</name>
</gene>
<evidence type="ECO:0000256" key="1">
    <source>
        <dbReference type="SAM" id="MobiDB-lite"/>
    </source>
</evidence>
<dbReference type="OrthoDB" id="6282440at2759"/>
<feature type="compositionally biased region" description="Basic and acidic residues" evidence="1">
    <location>
        <begin position="318"/>
        <end position="329"/>
    </location>
</feature>
<feature type="region of interest" description="Disordered" evidence="1">
    <location>
        <begin position="195"/>
        <end position="224"/>
    </location>
</feature>
<evidence type="ECO:0000313" key="3">
    <source>
        <dbReference type="Proteomes" id="UP000728185"/>
    </source>
</evidence>
<reference evidence="2" key="1">
    <citation type="submission" date="2019-05" db="EMBL/GenBank/DDBJ databases">
        <title>Annotation for the trematode Fasciolopsis buski.</title>
        <authorList>
            <person name="Choi Y.-J."/>
        </authorList>
    </citation>
    <scope>NUCLEOTIDE SEQUENCE</scope>
    <source>
        <strain evidence="2">HT</strain>
        <tissue evidence="2">Whole worm</tissue>
    </source>
</reference>
<keyword evidence="3" id="KW-1185">Reference proteome</keyword>
<proteinExistence type="predicted"/>
<protein>
    <submittedName>
        <fullName evidence="2">Uncharacterized protein</fullName>
    </submittedName>
</protein>
<feature type="compositionally biased region" description="Acidic residues" evidence="1">
    <location>
        <begin position="406"/>
        <end position="418"/>
    </location>
</feature>
<feature type="region of interest" description="Disordered" evidence="1">
    <location>
        <begin position="275"/>
        <end position="303"/>
    </location>
</feature>
<evidence type="ECO:0000313" key="2">
    <source>
        <dbReference type="EMBL" id="KAA0191420.1"/>
    </source>
</evidence>
<dbReference type="AlphaFoldDB" id="A0A8E0RSF8"/>
<dbReference type="EMBL" id="LUCM01006349">
    <property type="protein sequence ID" value="KAA0191420.1"/>
    <property type="molecule type" value="Genomic_DNA"/>
</dbReference>
<feature type="region of interest" description="Disordered" evidence="1">
    <location>
        <begin position="154"/>
        <end position="174"/>
    </location>
</feature>
<feature type="region of interest" description="Disordered" evidence="1">
    <location>
        <begin position="318"/>
        <end position="343"/>
    </location>
</feature>
<accession>A0A8E0RSF8</accession>
<sequence>MERSEIIAEVLIGNKVIVEHFKYVLEENGPDASEKHLANTGAQRIGNIRDKFEKGQVTEKKKKKTAPKIKYAGADAVKNKFIETATKATNGSANGPKGPKEFTPPPEGVAVGILESKPKPRAPDVITADDTLDPVDLTVIGETTKNLRAKFKHLEETGGQDDEEEKSHPNALIDEFMTVGTEALRSARGRWKDIESGKVDTSESSERPKIDIRGEGYGGVFENEPEKFENIARAGESKNDLPSGISAKERREEFLRKANETSIVRKEPTKIDINTAESGIYENEPARRDDVVRYDDEQTQDYPPTTVKWASEAKSRFMQEASKAQERVQRTQPVSVMDGEAGTGAGLATQAKQALLEKQKLEEESAKNKARPEIIDIWGEQCAHSGVFENTPAARSADVVAGHDSEESEEESSEEEQQ</sequence>
<dbReference type="Proteomes" id="UP000728185">
    <property type="component" value="Unassembled WGS sequence"/>
</dbReference>
<comment type="caution">
    <text evidence="2">The sequence shown here is derived from an EMBL/GenBank/DDBJ whole genome shotgun (WGS) entry which is preliminary data.</text>
</comment>
<organism evidence="2 3">
    <name type="scientific">Fasciolopsis buskii</name>
    <dbReference type="NCBI Taxonomy" id="27845"/>
    <lineage>
        <taxon>Eukaryota</taxon>
        <taxon>Metazoa</taxon>
        <taxon>Spiralia</taxon>
        <taxon>Lophotrochozoa</taxon>
        <taxon>Platyhelminthes</taxon>
        <taxon>Trematoda</taxon>
        <taxon>Digenea</taxon>
        <taxon>Plagiorchiida</taxon>
        <taxon>Echinostomata</taxon>
        <taxon>Echinostomatoidea</taxon>
        <taxon>Fasciolidae</taxon>
        <taxon>Fasciolopsis</taxon>
    </lineage>
</organism>
<feature type="compositionally biased region" description="Basic and acidic residues" evidence="1">
    <location>
        <begin position="195"/>
        <end position="214"/>
    </location>
</feature>
<feature type="region of interest" description="Disordered" evidence="1">
    <location>
        <begin position="389"/>
        <end position="418"/>
    </location>
</feature>